<dbReference type="GO" id="GO:0032040">
    <property type="term" value="C:small-subunit processome"/>
    <property type="evidence" value="ECO:0007669"/>
    <property type="project" value="InterPro"/>
</dbReference>
<evidence type="ECO:0000259" key="3">
    <source>
        <dbReference type="Pfam" id="PF04192"/>
    </source>
</evidence>
<dbReference type="AlphaFoldDB" id="A0A7S4VMH2"/>
<dbReference type="InterPro" id="IPR036322">
    <property type="entry name" value="WD40_repeat_dom_sf"/>
</dbReference>
<dbReference type="PROSITE" id="PS50082">
    <property type="entry name" value="WD_REPEATS_2"/>
    <property type="match status" value="1"/>
</dbReference>
<dbReference type="Pfam" id="PF25171">
    <property type="entry name" value="Beta-prop_WDR36-Utp21_1st"/>
    <property type="match status" value="1"/>
</dbReference>
<feature type="compositionally biased region" description="Basic and acidic residues" evidence="2">
    <location>
        <begin position="12"/>
        <end position="28"/>
    </location>
</feature>
<evidence type="ECO:0000256" key="2">
    <source>
        <dbReference type="SAM" id="MobiDB-lite"/>
    </source>
</evidence>
<feature type="compositionally biased region" description="Basic residues" evidence="2">
    <location>
        <begin position="1"/>
        <end position="11"/>
    </location>
</feature>
<evidence type="ECO:0000259" key="4">
    <source>
        <dbReference type="Pfam" id="PF25171"/>
    </source>
</evidence>
<dbReference type="SUPFAM" id="SSF50978">
    <property type="entry name" value="WD40 repeat-like"/>
    <property type="match status" value="3"/>
</dbReference>
<dbReference type="GO" id="GO:0006364">
    <property type="term" value="P:rRNA processing"/>
    <property type="evidence" value="ECO:0007669"/>
    <property type="project" value="InterPro"/>
</dbReference>
<feature type="region of interest" description="Disordered" evidence="2">
    <location>
        <begin position="1"/>
        <end position="41"/>
    </location>
</feature>
<dbReference type="Pfam" id="PF04192">
    <property type="entry name" value="Utp21"/>
    <property type="match status" value="1"/>
</dbReference>
<organism evidence="5">
    <name type="scientific">Alexandrium monilatum</name>
    <dbReference type="NCBI Taxonomy" id="311494"/>
    <lineage>
        <taxon>Eukaryota</taxon>
        <taxon>Sar</taxon>
        <taxon>Alveolata</taxon>
        <taxon>Dinophyceae</taxon>
        <taxon>Gonyaulacales</taxon>
        <taxon>Pyrocystaceae</taxon>
        <taxon>Alexandrium</taxon>
    </lineage>
</organism>
<dbReference type="GO" id="GO:0034388">
    <property type="term" value="C:Pwp2p-containing subcomplex of 90S preribosome"/>
    <property type="evidence" value="ECO:0007669"/>
    <property type="project" value="TreeGrafter"/>
</dbReference>
<dbReference type="Gene3D" id="2.130.10.10">
    <property type="entry name" value="YVTN repeat-like/Quinoprotein amine dehydrogenase"/>
    <property type="match status" value="2"/>
</dbReference>
<feature type="region of interest" description="Disordered" evidence="2">
    <location>
        <begin position="740"/>
        <end position="788"/>
    </location>
</feature>
<dbReference type="SMART" id="SM00320">
    <property type="entry name" value="WD40"/>
    <property type="match status" value="10"/>
</dbReference>
<feature type="domain" description="WDR36/Utp21 N-terminal" evidence="4">
    <location>
        <begin position="85"/>
        <end position="373"/>
    </location>
</feature>
<proteinExistence type="predicted"/>
<dbReference type="PROSITE" id="PS50294">
    <property type="entry name" value="WD_REPEATS_REGION"/>
    <property type="match status" value="1"/>
</dbReference>
<dbReference type="InterPro" id="IPR007319">
    <property type="entry name" value="WDR36/Utp21_C"/>
</dbReference>
<feature type="compositionally biased region" description="Low complexity" evidence="2">
    <location>
        <begin position="775"/>
        <end position="788"/>
    </location>
</feature>
<dbReference type="Pfam" id="PF25168">
    <property type="entry name" value="Beta-prop_WDR36-Utp21_2nd"/>
    <property type="match status" value="1"/>
</dbReference>
<gene>
    <name evidence="5" type="ORF">AMON00008_LOCUS46950</name>
</gene>
<dbReference type="EMBL" id="HBNR01066454">
    <property type="protein sequence ID" value="CAE4638665.1"/>
    <property type="molecule type" value="Transcribed_RNA"/>
</dbReference>
<dbReference type="InterPro" id="IPR059157">
    <property type="entry name" value="WDR36-Utp21_N"/>
</dbReference>
<keyword evidence="1" id="KW-0853">WD repeat</keyword>
<dbReference type="PANTHER" id="PTHR22840">
    <property type="entry name" value="WD REPEAT-CONTAINING PROTEIN 36"/>
    <property type="match status" value="1"/>
</dbReference>
<evidence type="ECO:0000313" key="5">
    <source>
        <dbReference type="EMBL" id="CAE4638665.1"/>
    </source>
</evidence>
<sequence>MLHYNLKKRQARAADRAEKGEPEEERSPKRPARNLAKRAADVSVKGPSSALRVRESALFRPVKAIGAITDGVPLTHALIGDADFIVTSVGRGFQVFECEHLRPTYNSPRLREKIRALYCVGQVVITALKTDILAWYKLIELGRFRGHTSTATVLCSIGTQFLLSASENEALVWRLSDIGILPDEASHHKSCVVSPLGKLDLGASFGECSAVCHPPTYLHKVLVGGSSGSLALWNLRSCERVHSFTAHQADGKPASMITCLCEAPDVLDTVAVGFANGRICILNAREDRVIMEFDQAQGRVTSMAFRAGNNAPAHLVSGAPDGAFVVWDLNKRRAHHVREGVHRGPIVSLHFLFDQPVLITGGRDNSVRMWIFDTPDGLPRLLRERRGCPGPPRRMAFYGDDKDKELIVCGAAQGGGFLSKISFAFVTKGIEYAQSNIKKLPGRFTHVPPVVDIAFCYARHWDWPAVVTAHENTDAAFIWSGHVNQLAPGCLQLPPEERCVGVPATAVAVSQCGNYCVVGFENGALHRFNLQSQLHRGPFPRRPEPMEGAAKKAPLQVVRAHSGRVCGITIMVSGKVASVAAHPHDCSLKIWSLMTHEALSKIPLDGGSSGSPSCLLLRAHGALLAASLDDGNLLVVDLHGLNVVRSFACGVPATDAAFSSDARWLAASLRDGGLRIFDLPAARCVDSFAFAQPAISVCFAPSTAYLLTAHAKGNSIQTWANKFLFDPSLSAPLLSTEPAAPIFVDEPGGDAELEEEEEGGEDSGEAGDEKEGAKAKTASATEKAAATEAANPLAPEILTLSDVPPQKWLATLHLDLVKERNKAAEPPKPLPNAPFFLPTAHDGVTPRFSAPLGDADAGEGFDATDLAADLSRILKGDRRPLEGTQFQVKLRKGDHDGALALLREQTASGVHLALEELGSLAGGDAAELKSVLEFFRHHLRKGHYADELQAYLSLFLQAHGEEIAEHLELRGLCAELGTLQDNLWSALSAQCQKARCFLGILTQTQSQW</sequence>
<dbReference type="PANTHER" id="PTHR22840:SF12">
    <property type="entry name" value="WD REPEAT-CONTAINING PROTEIN 36"/>
    <property type="match status" value="1"/>
</dbReference>
<feature type="repeat" description="WD" evidence="1">
    <location>
        <begin position="339"/>
        <end position="370"/>
    </location>
</feature>
<evidence type="ECO:0008006" key="6">
    <source>
        <dbReference type="Google" id="ProtNLM"/>
    </source>
</evidence>
<dbReference type="InterPro" id="IPR001680">
    <property type="entry name" value="WD40_rpt"/>
</dbReference>
<protein>
    <recommendedName>
        <fullName evidence="6">Small-subunit processome Utp21 domain-containing protein</fullName>
    </recommendedName>
</protein>
<reference evidence="5" key="1">
    <citation type="submission" date="2021-01" db="EMBL/GenBank/DDBJ databases">
        <authorList>
            <person name="Corre E."/>
            <person name="Pelletier E."/>
            <person name="Niang G."/>
            <person name="Scheremetjew M."/>
            <person name="Finn R."/>
            <person name="Kale V."/>
            <person name="Holt S."/>
            <person name="Cochrane G."/>
            <person name="Meng A."/>
            <person name="Brown T."/>
            <person name="Cohen L."/>
        </authorList>
    </citation>
    <scope>NUCLEOTIDE SEQUENCE</scope>
    <source>
        <strain evidence="5">CCMP3105</strain>
    </source>
</reference>
<feature type="compositionally biased region" description="Acidic residues" evidence="2">
    <location>
        <begin position="747"/>
        <end position="766"/>
    </location>
</feature>
<feature type="domain" description="WDR36/Utp21 C-terminal" evidence="3">
    <location>
        <begin position="793"/>
        <end position="1001"/>
    </location>
</feature>
<accession>A0A7S4VMH2</accession>
<evidence type="ECO:0000256" key="1">
    <source>
        <dbReference type="PROSITE-ProRule" id="PRU00221"/>
    </source>
</evidence>
<dbReference type="InterPro" id="IPR015943">
    <property type="entry name" value="WD40/YVTN_repeat-like_dom_sf"/>
</dbReference>
<name>A0A7S4VMH2_9DINO</name>